<dbReference type="InterPro" id="IPR050680">
    <property type="entry name" value="YpeA/RimI_acetyltransf"/>
</dbReference>
<sequence>MPPYGDNITDYQTLSINTNNLDRYQIRWMAEDDIETMTKIDRDTWGDTSWSSKDFFKSLNNLSWNCWILENPNSNQPILGYGLQYQLDNISHVANLTLHPNQCGRGLGGILLRHMIEYARQNDATKITLEVNTSNTRAFKLYANHGFEIIEYLERYYSDTADAYRMELLFDVTY</sequence>
<dbReference type="Proteomes" id="UP000663832">
    <property type="component" value="Unassembled WGS sequence"/>
</dbReference>
<dbReference type="PANTHER" id="PTHR43420">
    <property type="entry name" value="ACETYLTRANSFERASE"/>
    <property type="match status" value="1"/>
</dbReference>
<gene>
    <name evidence="4" type="ORF">BJG266_LOCUS42329</name>
    <name evidence="5" type="ORF">QVE165_LOCUS59191</name>
</gene>
<keyword evidence="2" id="KW-0012">Acyltransferase</keyword>
<proteinExistence type="predicted"/>
<comment type="caution">
    <text evidence="4">The sequence shown here is derived from an EMBL/GenBank/DDBJ whole genome shotgun (WGS) entry which is preliminary data.</text>
</comment>
<evidence type="ECO:0000256" key="1">
    <source>
        <dbReference type="ARBA" id="ARBA00022679"/>
    </source>
</evidence>
<evidence type="ECO:0000313" key="4">
    <source>
        <dbReference type="EMBL" id="CAF1485893.1"/>
    </source>
</evidence>
<dbReference type="AlphaFoldDB" id="A0A815S602"/>
<feature type="domain" description="N-acetyltransferase" evidence="3">
    <location>
        <begin position="24"/>
        <end position="171"/>
    </location>
</feature>
<dbReference type="EMBL" id="CAJNOM010002968">
    <property type="protein sequence ID" value="CAF1639899.1"/>
    <property type="molecule type" value="Genomic_DNA"/>
</dbReference>
<evidence type="ECO:0000259" key="3">
    <source>
        <dbReference type="PROSITE" id="PS51186"/>
    </source>
</evidence>
<dbReference type="InterPro" id="IPR000182">
    <property type="entry name" value="GNAT_dom"/>
</dbReference>
<dbReference type="Pfam" id="PF00583">
    <property type="entry name" value="Acetyltransf_1"/>
    <property type="match status" value="1"/>
</dbReference>
<dbReference type="SUPFAM" id="SSF55729">
    <property type="entry name" value="Acyl-CoA N-acyltransferases (Nat)"/>
    <property type="match status" value="1"/>
</dbReference>
<dbReference type="Gene3D" id="3.40.630.30">
    <property type="match status" value="1"/>
</dbReference>
<dbReference type="PROSITE" id="PS51186">
    <property type="entry name" value="GNAT"/>
    <property type="match status" value="1"/>
</dbReference>
<evidence type="ECO:0000313" key="5">
    <source>
        <dbReference type="EMBL" id="CAF1639899.1"/>
    </source>
</evidence>
<dbReference type="OrthoDB" id="41532at2759"/>
<keyword evidence="6" id="KW-1185">Reference proteome</keyword>
<dbReference type="InterPro" id="IPR016181">
    <property type="entry name" value="Acyl_CoA_acyltransferase"/>
</dbReference>
<dbReference type="GO" id="GO:0016747">
    <property type="term" value="F:acyltransferase activity, transferring groups other than amino-acyl groups"/>
    <property type="evidence" value="ECO:0007669"/>
    <property type="project" value="InterPro"/>
</dbReference>
<evidence type="ECO:0000313" key="7">
    <source>
        <dbReference type="Proteomes" id="UP000663877"/>
    </source>
</evidence>
<dbReference type="EMBL" id="CAJNOI010002649">
    <property type="protein sequence ID" value="CAF1485893.1"/>
    <property type="molecule type" value="Genomic_DNA"/>
</dbReference>
<dbReference type="Proteomes" id="UP000663877">
    <property type="component" value="Unassembled WGS sequence"/>
</dbReference>
<accession>A0A815S602</accession>
<protein>
    <recommendedName>
        <fullName evidence="3">N-acetyltransferase domain-containing protein</fullName>
    </recommendedName>
</protein>
<keyword evidence="1" id="KW-0808">Transferase</keyword>
<dbReference type="PANTHER" id="PTHR43420:SF12">
    <property type="entry name" value="N-ACETYLTRANSFERASE DOMAIN-CONTAINING PROTEIN"/>
    <property type="match status" value="1"/>
</dbReference>
<organism evidence="4 7">
    <name type="scientific">Adineta steineri</name>
    <dbReference type="NCBI Taxonomy" id="433720"/>
    <lineage>
        <taxon>Eukaryota</taxon>
        <taxon>Metazoa</taxon>
        <taxon>Spiralia</taxon>
        <taxon>Gnathifera</taxon>
        <taxon>Rotifera</taxon>
        <taxon>Eurotatoria</taxon>
        <taxon>Bdelloidea</taxon>
        <taxon>Adinetida</taxon>
        <taxon>Adinetidae</taxon>
        <taxon>Adineta</taxon>
    </lineage>
</organism>
<dbReference type="CDD" id="cd04301">
    <property type="entry name" value="NAT_SF"/>
    <property type="match status" value="1"/>
</dbReference>
<name>A0A815S602_9BILA</name>
<evidence type="ECO:0000313" key="6">
    <source>
        <dbReference type="Proteomes" id="UP000663832"/>
    </source>
</evidence>
<reference evidence="4" key="1">
    <citation type="submission" date="2021-02" db="EMBL/GenBank/DDBJ databases">
        <authorList>
            <person name="Nowell W R."/>
        </authorList>
    </citation>
    <scope>NUCLEOTIDE SEQUENCE</scope>
</reference>
<evidence type="ECO:0000256" key="2">
    <source>
        <dbReference type="ARBA" id="ARBA00023315"/>
    </source>
</evidence>